<dbReference type="HOGENOM" id="CLU_785085_0_0_9"/>
<dbReference type="SUPFAM" id="SSF53756">
    <property type="entry name" value="UDP-Glycosyltransferase/glycogen phosphorylase"/>
    <property type="match status" value="1"/>
</dbReference>
<dbReference type="Pfam" id="PF13692">
    <property type="entry name" value="Glyco_trans_1_4"/>
    <property type="match status" value="1"/>
</dbReference>
<dbReference type="PANTHER" id="PTHR12526:SF600">
    <property type="entry name" value="GLYCOSYL TRANSFERASE GROUP 1"/>
    <property type="match status" value="1"/>
</dbReference>
<dbReference type="EMBL" id="CP003179">
    <property type="protein sequence ID" value="AEW06783.1"/>
    <property type="molecule type" value="Genomic_DNA"/>
</dbReference>
<keyword evidence="1" id="KW-0808">Transferase</keyword>
<dbReference type="PANTHER" id="PTHR12526">
    <property type="entry name" value="GLYCOSYLTRANSFERASE"/>
    <property type="match status" value="1"/>
</dbReference>
<dbReference type="GO" id="GO:0016757">
    <property type="term" value="F:glycosyltransferase activity"/>
    <property type="evidence" value="ECO:0007669"/>
    <property type="project" value="TreeGrafter"/>
</dbReference>
<proteinExistence type="predicted"/>
<dbReference type="STRING" id="679936.Sulac_3337"/>
<keyword evidence="2" id="KW-1185">Reference proteome</keyword>
<reference evidence="2" key="1">
    <citation type="submission" date="2011-12" db="EMBL/GenBank/DDBJ databases">
        <title>The complete genome of chromosome of Sulfobacillus acidophilus DSM 10332.</title>
        <authorList>
            <person name="Lucas S."/>
            <person name="Han J."/>
            <person name="Lapidus A."/>
            <person name="Bruce D."/>
            <person name="Goodwin L."/>
            <person name="Pitluck S."/>
            <person name="Peters L."/>
            <person name="Kyrpides N."/>
            <person name="Mavromatis K."/>
            <person name="Ivanova N."/>
            <person name="Mikhailova N."/>
            <person name="Chertkov O."/>
            <person name="Saunders E."/>
            <person name="Detter J.C."/>
            <person name="Tapia R."/>
            <person name="Han C."/>
            <person name="Land M."/>
            <person name="Hauser L."/>
            <person name="Markowitz V."/>
            <person name="Cheng J.-F."/>
            <person name="Hugenholtz P."/>
            <person name="Woyke T."/>
            <person name="Wu D."/>
            <person name="Pukall R."/>
            <person name="Gehrich-Schroeter G."/>
            <person name="Schneider S."/>
            <person name="Klenk H.-P."/>
            <person name="Eisen J.A."/>
        </authorList>
    </citation>
    <scope>NUCLEOTIDE SEQUENCE [LARGE SCALE GENOMIC DNA]</scope>
    <source>
        <strain evidence="2">ATCC 700253 / DSM 10332 / NAL</strain>
    </source>
</reference>
<dbReference type="KEGG" id="sap:Sulac_3337"/>
<gene>
    <name evidence="1" type="ordered locus">Sulac_3337</name>
</gene>
<organism evidence="1 2">
    <name type="scientific">Sulfobacillus acidophilus (strain ATCC 700253 / DSM 10332 / NAL)</name>
    <dbReference type="NCBI Taxonomy" id="679936"/>
    <lineage>
        <taxon>Bacteria</taxon>
        <taxon>Bacillati</taxon>
        <taxon>Bacillota</taxon>
        <taxon>Clostridia</taxon>
        <taxon>Eubacteriales</taxon>
        <taxon>Clostridiales Family XVII. Incertae Sedis</taxon>
        <taxon>Sulfobacillus</taxon>
    </lineage>
</organism>
<name>G8TT83_SULAD</name>
<protein>
    <submittedName>
        <fullName evidence="1">Glycosyl transferase group 1</fullName>
    </submittedName>
</protein>
<dbReference type="AlphaFoldDB" id="G8TT83"/>
<reference evidence="1 2" key="2">
    <citation type="journal article" date="2012" name="Stand. Genomic Sci.">
        <title>Complete genome sequence of the moderately thermophilic mineral-sulfide-oxidizing firmicute Sulfobacillus acidophilus type strain (NAL(T)).</title>
        <authorList>
            <person name="Anderson I."/>
            <person name="Chertkov O."/>
            <person name="Chen A."/>
            <person name="Saunders E."/>
            <person name="Lapidus A."/>
            <person name="Nolan M."/>
            <person name="Lucas S."/>
            <person name="Hammon N."/>
            <person name="Deshpande S."/>
            <person name="Cheng J.F."/>
            <person name="Han C."/>
            <person name="Tapia R."/>
            <person name="Goodwin L.A."/>
            <person name="Pitluck S."/>
            <person name="Liolios K."/>
            <person name="Pagani I."/>
            <person name="Ivanova N."/>
            <person name="Mikhailova N."/>
            <person name="Pati A."/>
            <person name="Palaniappan K."/>
            <person name="Land M."/>
            <person name="Pan C."/>
            <person name="Rohde M."/>
            <person name="Pukall R."/>
            <person name="Goker M."/>
            <person name="Detter J.C."/>
            <person name="Woyke T."/>
            <person name="Bristow J."/>
            <person name="Eisen J.A."/>
            <person name="Markowitz V."/>
            <person name="Hugenholtz P."/>
            <person name="Kyrpides N.C."/>
            <person name="Klenk H.P."/>
            <person name="Mavromatis K."/>
        </authorList>
    </citation>
    <scope>NUCLEOTIDE SEQUENCE [LARGE SCALE GENOMIC DNA]</scope>
    <source>
        <strain evidence="2">ATCC 700253 / DSM 10332 / NAL</strain>
    </source>
</reference>
<accession>G8TT83</accession>
<evidence type="ECO:0000313" key="2">
    <source>
        <dbReference type="Proteomes" id="UP000005439"/>
    </source>
</evidence>
<sequence length="353" mass="40132">MKPLRRILLIGHYPLDRLDRAPKVRIFHMARALAREGCLTVISGSRRERSRWLRDRLREGLLDRVDLVYIESASSTATFTDLWVLWRLARRRTPVGIFVRDAYQRFPRLYPQTGWKRQIMKYLYDLTLLGYRRWATVLFFPTAGLSRVVGGRMTALLPPGAFPAFPPPGWVRNTAQVIYVGAGGPHDGVSLLLEAMARVRRQIPGASLVLVMRPEEWPREPWPDWVHVVSASGDELSPYLWSSTVAVIPRPHTAYNEIAFPVKLMDYLAHGLPVVVTEPGEAAQWVKTQQVGEAVSATPDALADGLVRVMMRENWEPRVRTVVMENTWEHRAAMVMALLSPMSDGTREAHLGR</sequence>
<dbReference type="Gene3D" id="3.40.50.2000">
    <property type="entry name" value="Glycogen Phosphorylase B"/>
    <property type="match status" value="1"/>
</dbReference>
<evidence type="ECO:0000313" key="1">
    <source>
        <dbReference type="EMBL" id="AEW06783.1"/>
    </source>
</evidence>
<dbReference type="Proteomes" id="UP000005439">
    <property type="component" value="Chromosome"/>
</dbReference>
<dbReference type="PATRIC" id="fig|679936.5.peg.3454"/>